<dbReference type="AlphaFoldDB" id="A0A084H130"/>
<sequence length="126" mass="14156">MPWTKEDYPQSMKNLPAKTRDKAIEIGNALVDDGYDEGRAIPIAVSQAEKWADGSSPDDSHSKEEYHVVSDEQGWMVKKEGSKRASYRFDTKQEAVEKGRELVRNNDCSLVVHLKDGSVENTVNSK</sequence>
<evidence type="ECO:0008006" key="4">
    <source>
        <dbReference type="Google" id="ProtNLM"/>
    </source>
</evidence>
<feature type="compositionally biased region" description="Basic and acidic residues" evidence="1">
    <location>
        <begin position="58"/>
        <end position="69"/>
    </location>
</feature>
<feature type="region of interest" description="Disordered" evidence="1">
    <location>
        <begin position="48"/>
        <end position="69"/>
    </location>
</feature>
<keyword evidence="3" id="KW-1185">Reference proteome</keyword>
<evidence type="ECO:0000256" key="1">
    <source>
        <dbReference type="SAM" id="MobiDB-lite"/>
    </source>
</evidence>
<evidence type="ECO:0000313" key="3">
    <source>
        <dbReference type="Proteomes" id="UP000028549"/>
    </source>
</evidence>
<accession>A0A084H130</accession>
<comment type="caution">
    <text evidence="2">The sequence shown here is derived from an EMBL/GenBank/DDBJ whole genome shotgun (WGS) entry which is preliminary data.</text>
</comment>
<reference evidence="2 3" key="1">
    <citation type="journal article" date="2005" name="Int. J. Syst. Evol. Microbiol.">
        <title>Bacillus cibi sp. nov., isolated from jeotgal, a traditional Korean fermented seafood.</title>
        <authorList>
            <person name="Yoon J.H."/>
            <person name="Lee C.H."/>
            <person name="Oh T.K."/>
        </authorList>
    </citation>
    <scope>NUCLEOTIDE SEQUENCE [LARGE SCALE GENOMIC DNA]</scope>
    <source>
        <strain evidence="2 3">DSM 16189</strain>
    </source>
</reference>
<dbReference type="Proteomes" id="UP000028549">
    <property type="component" value="Unassembled WGS sequence"/>
</dbReference>
<dbReference type="STRING" id="246786.GS18_0206730"/>
<dbReference type="OrthoDB" id="8858565at2"/>
<dbReference type="Pfam" id="PF09954">
    <property type="entry name" value="DUF2188"/>
    <property type="match status" value="1"/>
</dbReference>
<dbReference type="RefSeq" id="WP_029566375.1">
    <property type="nucleotide sequence ID" value="NZ_JAXAWW010000016.1"/>
</dbReference>
<dbReference type="InterPro" id="IPR018691">
    <property type="entry name" value="DUF2188"/>
</dbReference>
<organism evidence="2 3">
    <name type="scientific">Metabacillus indicus</name>
    <name type="common">Bacillus indicus</name>
    <dbReference type="NCBI Taxonomy" id="246786"/>
    <lineage>
        <taxon>Bacteria</taxon>
        <taxon>Bacillati</taxon>
        <taxon>Bacillota</taxon>
        <taxon>Bacilli</taxon>
        <taxon>Bacillales</taxon>
        <taxon>Bacillaceae</taxon>
        <taxon>Metabacillus</taxon>
    </lineage>
</organism>
<evidence type="ECO:0000313" key="2">
    <source>
        <dbReference type="EMBL" id="KEZ53292.1"/>
    </source>
</evidence>
<dbReference type="EMBL" id="JNVC02000002">
    <property type="protein sequence ID" value="KEZ53292.1"/>
    <property type="molecule type" value="Genomic_DNA"/>
</dbReference>
<name>A0A084H130_METID</name>
<protein>
    <recommendedName>
        <fullName evidence="4">DUF2188 domain-containing protein</fullName>
    </recommendedName>
</protein>
<proteinExistence type="predicted"/>
<gene>
    <name evidence="2" type="ORF">GS18_0206730</name>
</gene>